<dbReference type="Gene3D" id="3.40.50.1820">
    <property type="entry name" value="alpha/beta hydrolase"/>
    <property type="match status" value="1"/>
</dbReference>
<dbReference type="Proteomes" id="UP000611640">
    <property type="component" value="Chromosome"/>
</dbReference>
<dbReference type="EMBL" id="AP023355">
    <property type="protein sequence ID" value="BCJ32707.1"/>
    <property type="molecule type" value="Genomic_DNA"/>
</dbReference>
<dbReference type="InterPro" id="IPR000073">
    <property type="entry name" value="AB_hydrolase_1"/>
</dbReference>
<dbReference type="KEGG" id="atl:Athai_02100"/>
<dbReference type="InterPro" id="IPR050471">
    <property type="entry name" value="AB_hydrolase"/>
</dbReference>
<organism evidence="2 3">
    <name type="scientific">Actinocatenispora thailandica</name>
    <dbReference type="NCBI Taxonomy" id="227318"/>
    <lineage>
        <taxon>Bacteria</taxon>
        <taxon>Bacillati</taxon>
        <taxon>Actinomycetota</taxon>
        <taxon>Actinomycetes</taxon>
        <taxon>Micromonosporales</taxon>
        <taxon>Micromonosporaceae</taxon>
        <taxon>Actinocatenispora</taxon>
    </lineage>
</organism>
<dbReference type="InterPro" id="IPR029058">
    <property type="entry name" value="AB_hydrolase_fold"/>
</dbReference>
<dbReference type="AlphaFoldDB" id="A0A7R7HUC2"/>
<feature type="domain" description="AB hydrolase-1" evidence="1">
    <location>
        <begin position="32"/>
        <end position="132"/>
    </location>
</feature>
<proteinExistence type="predicted"/>
<accession>A0A7R7HUC2</accession>
<evidence type="ECO:0000313" key="2">
    <source>
        <dbReference type="EMBL" id="BCJ32707.1"/>
    </source>
</evidence>
<dbReference type="PANTHER" id="PTHR43433:SF10">
    <property type="entry name" value="AB HYDROLASE-1 DOMAIN-CONTAINING PROTEIN"/>
    <property type="match status" value="1"/>
</dbReference>
<name>A0A7R7HUC2_9ACTN</name>
<dbReference type="Pfam" id="PF00561">
    <property type="entry name" value="Abhydrolase_1"/>
    <property type="match status" value="1"/>
</dbReference>
<dbReference type="PANTHER" id="PTHR43433">
    <property type="entry name" value="HYDROLASE, ALPHA/BETA FOLD FAMILY PROTEIN"/>
    <property type="match status" value="1"/>
</dbReference>
<reference evidence="2 3" key="1">
    <citation type="submission" date="2020-08" db="EMBL/GenBank/DDBJ databases">
        <title>Whole genome shotgun sequence of Actinocatenispora thailandica NBRC 105041.</title>
        <authorList>
            <person name="Komaki H."/>
            <person name="Tamura T."/>
        </authorList>
    </citation>
    <scope>NUCLEOTIDE SEQUENCE [LARGE SCALE GENOMIC DNA]</scope>
    <source>
        <strain evidence="2 3">NBRC 105041</strain>
    </source>
</reference>
<gene>
    <name evidence="2" type="ORF">Athai_02100</name>
</gene>
<evidence type="ECO:0000313" key="3">
    <source>
        <dbReference type="Proteomes" id="UP000611640"/>
    </source>
</evidence>
<keyword evidence="2" id="KW-0378">Hydrolase</keyword>
<sequence length="271" mass="28753">MARMTLPETSELPVGGGRILRFCRYGPPDGVPVIAHNGSPSSRWKWPWLVEAVARSGVRLLVYDRPGYGGSSRQPGRIVADAADDVRRLADAHGWRRFGLFGGSAGGPHALACAALLAERVTRCAVVSGIKPAEGRAAAADESAVRSRIAETAAQILAQIDAGGPELPGQPGPPARTDPDAMARIRATFVDSIDGWVDDSLALARPWGFEPDSITVPVGIWRGTDDPHVPSDHADWLVAHLRTAQAHRYPGGHVPDASVYAQIYGWLSAGA</sequence>
<keyword evidence="3" id="KW-1185">Reference proteome</keyword>
<protein>
    <submittedName>
        <fullName evidence="2">Alpha/beta hydrolase</fullName>
    </submittedName>
</protein>
<dbReference type="SUPFAM" id="SSF53474">
    <property type="entry name" value="alpha/beta-Hydrolases"/>
    <property type="match status" value="1"/>
</dbReference>
<evidence type="ECO:0000259" key="1">
    <source>
        <dbReference type="Pfam" id="PF00561"/>
    </source>
</evidence>
<dbReference type="GO" id="GO:0016787">
    <property type="term" value="F:hydrolase activity"/>
    <property type="evidence" value="ECO:0007669"/>
    <property type="project" value="UniProtKB-KW"/>
</dbReference>